<dbReference type="EMBL" id="AP024147">
    <property type="protein sequence ID" value="BCM87752.1"/>
    <property type="molecule type" value="Genomic_DNA"/>
</dbReference>
<dbReference type="KEGG" id="mind:mvi_62130"/>
<reference evidence="1" key="1">
    <citation type="submission" date="2020-11" db="EMBL/GenBank/DDBJ databases">
        <title>Complete genome sequence of a novel pathogenic Methylobacterium strain isolated from rice in Vietnam.</title>
        <authorList>
            <person name="Lai K."/>
            <person name="Okazaki S."/>
            <person name="Higashi K."/>
            <person name="Mori H."/>
            <person name="Toyoda A."/>
            <person name="Kurokawa K."/>
        </authorList>
    </citation>
    <scope>NUCLEOTIDE SEQUENCE</scope>
    <source>
        <strain evidence="1">VL1</strain>
        <plasmid evidence="1">pVL1_2</plasmid>
    </source>
</reference>
<accession>A0A8H9C917</accession>
<gene>
    <name evidence="1" type="ORF">mvi_62130</name>
</gene>
<proteinExistence type="predicted"/>
<geneLocation type="plasmid" evidence="1 2">
    <name>pVL1_2</name>
</geneLocation>
<dbReference type="AlphaFoldDB" id="A0A8H9C917"/>
<dbReference type="Proteomes" id="UP000663508">
    <property type="component" value="Plasmid pVL1_2"/>
</dbReference>
<organism evidence="1 2">
    <name type="scientific">Methylobacterium indicum</name>
    <dbReference type="NCBI Taxonomy" id="1775910"/>
    <lineage>
        <taxon>Bacteria</taxon>
        <taxon>Pseudomonadati</taxon>
        <taxon>Pseudomonadota</taxon>
        <taxon>Alphaproteobacteria</taxon>
        <taxon>Hyphomicrobiales</taxon>
        <taxon>Methylobacteriaceae</taxon>
        <taxon>Methylobacterium</taxon>
    </lineage>
</organism>
<protein>
    <submittedName>
        <fullName evidence="1">Uncharacterized protein</fullName>
    </submittedName>
</protein>
<evidence type="ECO:0000313" key="2">
    <source>
        <dbReference type="Proteomes" id="UP000663508"/>
    </source>
</evidence>
<keyword evidence="1" id="KW-0614">Plasmid</keyword>
<evidence type="ECO:0000313" key="1">
    <source>
        <dbReference type="EMBL" id="BCM87752.1"/>
    </source>
</evidence>
<name>A0A8H9C917_9HYPH</name>
<dbReference type="RefSeq" id="WP_207183943.1">
    <property type="nucleotide sequence ID" value="NZ_AP024147.1"/>
</dbReference>
<sequence>MTTVAIDIQKITIDGTRQIVVTDAVLDTETNQFVRAVRFLGEPYDSNGQPTLRLEVQLRSENRSDLNVTVPSSTF</sequence>